<protein>
    <submittedName>
        <fullName evidence="1">Uncharacterized protein</fullName>
    </submittedName>
</protein>
<gene>
    <name evidence="1" type="ORF">GQ55_2G166400</name>
</gene>
<evidence type="ECO:0000313" key="2">
    <source>
        <dbReference type="Proteomes" id="UP000244336"/>
    </source>
</evidence>
<dbReference type="STRING" id="1504633.A0A2T7EQ26"/>
<accession>A0A2T7EQ26</accession>
<dbReference type="AlphaFoldDB" id="A0A2T7EQ26"/>
<sequence>MLERCSRAWGKVFWRDHAVTMRGGVPDTSCRLRCKKAIHRLKASARPSWAVCLPIRSNSACTVRCGAVRLDDVLMRFSSSDHAITHPIRSLLFLRSVSCDFSGDLPQLVRRFIVEIPACSFSFSGFSGDLFGDSGVCFLLIHRSGFGFVLRIQVKMRFSPGRFKKFVGEFVDDQKGFVEESGFGHLLHISDFKVPVPLLEWFMSIIIVGVSEFRFEGRSIRFIPSMVSKVLGIPSGNDPIEFASEVDEEVSSVYDDYLNGKDKPAISCAIGICLAEHN</sequence>
<proteinExistence type="predicted"/>
<dbReference type="Gramene" id="PUZ69919">
    <property type="protein sequence ID" value="PUZ69919"/>
    <property type="gene ID" value="GQ55_2G166400"/>
</dbReference>
<organism evidence="1 2">
    <name type="scientific">Panicum hallii var. hallii</name>
    <dbReference type="NCBI Taxonomy" id="1504633"/>
    <lineage>
        <taxon>Eukaryota</taxon>
        <taxon>Viridiplantae</taxon>
        <taxon>Streptophyta</taxon>
        <taxon>Embryophyta</taxon>
        <taxon>Tracheophyta</taxon>
        <taxon>Spermatophyta</taxon>
        <taxon>Magnoliopsida</taxon>
        <taxon>Liliopsida</taxon>
        <taxon>Poales</taxon>
        <taxon>Poaceae</taxon>
        <taxon>PACMAD clade</taxon>
        <taxon>Panicoideae</taxon>
        <taxon>Panicodae</taxon>
        <taxon>Paniceae</taxon>
        <taxon>Panicinae</taxon>
        <taxon>Panicum</taxon>
        <taxon>Panicum sect. Panicum</taxon>
    </lineage>
</organism>
<dbReference type="EMBL" id="CM009750">
    <property type="protein sequence ID" value="PUZ69919.1"/>
    <property type="molecule type" value="Genomic_DNA"/>
</dbReference>
<name>A0A2T7EQ26_9POAL</name>
<dbReference type="OrthoDB" id="681927at2759"/>
<dbReference type="Proteomes" id="UP000244336">
    <property type="component" value="Chromosome 2"/>
</dbReference>
<keyword evidence="2" id="KW-1185">Reference proteome</keyword>
<reference evidence="1 2" key="1">
    <citation type="submission" date="2018-04" db="EMBL/GenBank/DDBJ databases">
        <title>WGS assembly of Panicum hallii var. hallii HAL2.</title>
        <authorList>
            <person name="Lovell J."/>
            <person name="Jenkins J."/>
            <person name="Lowry D."/>
            <person name="Mamidi S."/>
            <person name="Sreedasyam A."/>
            <person name="Weng X."/>
            <person name="Barry K."/>
            <person name="Bonette J."/>
            <person name="Campitelli B."/>
            <person name="Daum C."/>
            <person name="Gordon S."/>
            <person name="Gould B."/>
            <person name="Lipzen A."/>
            <person name="MacQueen A."/>
            <person name="Palacio-Mejia J."/>
            <person name="Plott C."/>
            <person name="Shakirov E."/>
            <person name="Shu S."/>
            <person name="Yoshinaga Y."/>
            <person name="Zane M."/>
            <person name="Rokhsar D."/>
            <person name="Grimwood J."/>
            <person name="Schmutz J."/>
            <person name="Juenger T."/>
        </authorList>
    </citation>
    <scope>NUCLEOTIDE SEQUENCE [LARGE SCALE GENOMIC DNA]</scope>
    <source>
        <strain evidence="2">cv. HAL2</strain>
    </source>
</reference>
<evidence type="ECO:0000313" key="1">
    <source>
        <dbReference type="EMBL" id="PUZ69919.1"/>
    </source>
</evidence>